<accession>A0A7H1PVL6</accession>
<dbReference type="Pfam" id="PF01638">
    <property type="entry name" value="HxlR"/>
    <property type="match status" value="1"/>
</dbReference>
<sequence>MLLGFTKLELGKSNNVSRLRRMPPRRSYDQYCSAARALDLVGDRWTLLIVRELLAGPRRYTDLHADLPGVSTDVLASRLKDMERDGLATRRRLPPPGAATVYELTPRGGALLPVLQAFGAWGEAELGERRPTDAVRAHWFALPLLRALAGLGVRGLVEVHLEEGDFHVRAGGEPGDSAPADAAPADSKPVYAAPVYGDGPAPTPADARLILTTPVSEAVARGTLPLLEALRAGQVTVEGEGPVAKALREG</sequence>
<feature type="domain" description="HTH hxlR-type" evidence="4">
    <location>
        <begin position="32"/>
        <end position="130"/>
    </location>
</feature>
<dbReference type="InterPro" id="IPR036390">
    <property type="entry name" value="WH_DNA-bd_sf"/>
</dbReference>
<dbReference type="PROSITE" id="PS51118">
    <property type="entry name" value="HTH_HXLR"/>
    <property type="match status" value="1"/>
</dbReference>
<dbReference type="PANTHER" id="PTHR33204:SF18">
    <property type="entry name" value="TRANSCRIPTIONAL REGULATORY PROTEIN"/>
    <property type="match status" value="1"/>
</dbReference>
<keyword evidence="3" id="KW-0804">Transcription</keyword>
<protein>
    <submittedName>
        <fullName evidence="5">Transcriptional regulator</fullName>
    </submittedName>
</protein>
<dbReference type="InterPro" id="IPR002577">
    <property type="entry name" value="HTH_HxlR"/>
</dbReference>
<dbReference type="InterPro" id="IPR036388">
    <property type="entry name" value="WH-like_DNA-bd_sf"/>
</dbReference>
<evidence type="ECO:0000256" key="3">
    <source>
        <dbReference type="ARBA" id="ARBA00023163"/>
    </source>
</evidence>
<dbReference type="SUPFAM" id="SSF55718">
    <property type="entry name" value="SCP-like"/>
    <property type="match status" value="1"/>
</dbReference>
<keyword evidence="1" id="KW-0805">Transcription regulation</keyword>
<keyword evidence="2" id="KW-0238">DNA-binding</keyword>
<dbReference type="Proteomes" id="UP000516422">
    <property type="component" value="Chromosome"/>
</dbReference>
<name>A0A7H1PVL6_9ACTN</name>
<gene>
    <name evidence="5" type="ORF">HEP81_01767</name>
</gene>
<evidence type="ECO:0000313" key="6">
    <source>
        <dbReference type="Proteomes" id="UP000516422"/>
    </source>
</evidence>
<evidence type="ECO:0000256" key="1">
    <source>
        <dbReference type="ARBA" id="ARBA00023015"/>
    </source>
</evidence>
<evidence type="ECO:0000313" key="5">
    <source>
        <dbReference type="EMBL" id="QNT92096.1"/>
    </source>
</evidence>
<dbReference type="PANTHER" id="PTHR33204">
    <property type="entry name" value="TRANSCRIPTIONAL REGULATOR, MARR FAMILY"/>
    <property type="match status" value="1"/>
</dbReference>
<organism evidence="5 6">
    <name type="scientific">Streptomyces griseofuscus</name>
    <dbReference type="NCBI Taxonomy" id="146922"/>
    <lineage>
        <taxon>Bacteria</taxon>
        <taxon>Bacillati</taxon>
        <taxon>Actinomycetota</taxon>
        <taxon>Actinomycetes</taxon>
        <taxon>Kitasatosporales</taxon>
        <taxon>Streptomycetaceae</taxon>
        <taxon>Streptomyces</taxon>
    </lineage>
</organism>
<dbReference type="Gene3D" id="1.10.10.10">
    <property type="entry name" value="Winged helix-like DNA-binding domain superfamily/Winged helix DNA-binding domain"/>
    <property type="match status" value="1"/>
</dbReference>
<reference evidence="5 6" key="1">
    <citation type="submission" date="2020-04" db="EMBL/GenBank/DDBJ databases">
        <title>Characterization and engineering of Streptomyces griseofuscus DSM40191 as a potential heterologous host for expression of BGCs.</title>
        <authorList>
            <person name="Gren T."/>
            <person name="Whitford C.M."/>
            <person name="Mohite O.S."/>
            <person name="Joergensen T.S."/>
            <person name="Nielsen J.B."/>
            <person name="Lee S.Y."/>
            <person name="Weber T."/>
        </authorList>
    </citation>
    <scope>NUCLEOTIDE SEQUENCE [LARGE SCALE GENOMIC DNA]</scope>
    <source>
        <strain evidence="5 6">DSM 40191</strain>
    </source>
</reference>
<evidence type="ECO:0000259" key="4">
    <source>
        <dbReference type="PROSITE" id="PS51118"/>
    </source>
</evidence>
<dbReference type="SUPFAM" id="SSF46785">
    <property type="entry name" value="Winged helix' DNA-binding domain"/>
    <property type="match status" value="1"/>
</dbReference>
<dbReference type="InterPro" id="IPR036527">
    <property type="entry name" value="SCP2_sterol-bd_dom_sf"/>
</dbReference>
<dbReference type="GO" id="GO:0003677">
    <property type="term" value="F:DNA binding"/>
    <property type="evidence" value="ECO:0007669"/>
    <property type="project" value="UniProtKB-KW"/>
</dbReference>
<proteinExistence type="predicted"/>
<dbReference type="EMBL" id="CP051006">
    <property type="protein sequence ID" value="QNT92096.1"/>
    <property type="molecule type" value="Genomic_DNA"/>
</dbReference>
<dbReference type="KEGG" id="sgf:HEP81_01767"/>
<evidence type="ECO:0000256" key="2">
    <source>
        <dbReference type="ARBA" id="ARBA00023125"/>
    </source>
</evidence>
<dbReference type="AlphaFoldDB" id="A0A7H1PVL6"/>